<gene>
    <name evidence="1" type="ORF">NLG97_g6002</name>
</gene>
<dbReference type="Proteomes" id="UP001148737">
    <property type="component" value="Unassembled WGS sequence"/>
</dbReference>
<proteinExistence type="predicted"/>
<keyword evidence="2" id="KW-1185">Reference proteome</keyword>
<organism evidence="1 2">
    <name type="scientific">Lecanicillium saksenae</name>
    <dbReference type="NCBI Taxonomy" id="468837"/>
    <lineage>
        <taxon>Eukaryota</taxon>
        <taxon>Fungi</taxon>
        <taxon>Dikarya</taxon>
        <taxon>Ascomycota</taxon>
        <taxon>Pezizomycotina</taxon>
        <taxon>Sordariomycetes</taxon>
        <taxon>Hypocreomycetidae</taxon>
        <taxon>Hypocreales</taxon>
        <taxon>Cordycipitaceae</taxon>
        <taxon>Lecanicillium</taxon>
    </lineage>
</organism>
<reference evidence="1" key="1">
    <citation type="submission" date="2022-07" db="EMBL/GenBank/DDBJ databases">
        <title>Genome Sequence of Lecanicillium saksenae.</title>
        <authorList>
            <person name="Buettner E."/>
        </authorList>
    </citation>
    <scope>NUCLEOTIDE SEQUENCE</scope>
    <source>
        <strain evidence="1">VT-O1</strain>
    </source>
</reference>
<accession>A0ACC1QSL2</accession>
<name>A0ACC1QSL2_9HYPO</name>
<evidence type="ECO:0000313" key="1">
    <source>
        <dbReference type="EMBL" id="KAJ3489413.1"/>
    </source>
</evidence>
<dbReference type="EMBL" id="JANAKD010000739">
    <property type="protein sequence ID" value="KAJ3489413.1"/>
    <property type="molecule type" value="Genomic_DNA"/>
</dbReference>
<evidence type="ECO:0000313" key="2">
    <source>
        <dbReference type="Proteomes" id="UP001148737"/>
    </source>
</evidence>
<comment type="caution">
    <text evidence="1">The sequence shown here is derived from an EMBL/GenBank/DDBJ whole genome shotgun (WGS) entry which is preliminary data.</text>
</comment>
<sequence>MADIILYRYKNSAYSRRVEFHLLLRDIKYKQCTQPSIMPRPDVAALGLQYRRIPIMSVGNDVILDSSRHVARLQQFADGPNAVMQPTTPDQSAIQFLVSQYVCKAFFRTAALILPLDGAFLKNPAFIEDRRKLLGVDFAAAAKARAPAAKAELIALFEWLENGLLADGRTWILSTEKLTAVDVEAVWFIVWLDEIPGALAEEYFGPARFPRVRAWITRFRAALAEAKARSREPDSLTGDEAARLIKAAAPSAIKAGFRLDDPVVASLGLQLGEEVTIWTSDVPNAKEKDTGALLDLTSDEIVLDVTTETGSFRLWAPRNNFHIQKAALKEKI</sequence>
<protein>
    <submittedName>
        <fullName evidence="1">Uncharacterized protein</fullName>
    </submittedName>
</protein>